<dbReference type="EMBL" id="JACCBK010000001">
    <property type="protein sequence ID" value="NYD87853.1"/>
    <property type="molecule type" value="Genomic_DNA"/>
</dbReference>
<evidence type="ECO:0000313" key="2">
    <source>
        <dbReference type="Proteomes" id="UP000577956"/>
    </source>
</evidence>
<name>A0A7Y9FIN5_9CELL</name>
<reference evidence="1 2" key="1">
    <citation type="submission" date="2020-07" db="EMBL/GenBank/DDBJ databases">
        <title>Sequencing the genomes of 1000 actinobacteria strains.</title>
        <authorList>
            <person name="Klenk H.-P."/>
        </authorList>
    </citation>
    <scope>NUCLEOTIDE SEQUENCE [LARGE SCALE GENOMIC DNA]</scope>
    <source>
        <strain evidence="1 2">DSM 24482</strain>
    </source>
</reference>
<proteinExistence type="predicted"/>
<gene>
    <name evidence="1" type="ORF">BKA21_003402</name>
</gene>
<dbReference type="Proteomes" id="UP000577956">
    <property type="component" value="Unassembled WGS sequence"/>
</dbReference>
<evidence type="ECO:0000313" key="1">
    <source>
        <dbReference type="EMBL" id="NYD87853.1"/>
    </source>
</evidence>
<dbReference type="RefSeq" id="WP_179625398.1">
    <property type="nucleotide sequence ID" value="NZ_BAABFI010000013.1"/>
</dbReference>
<dbReference type="Pfam" id="PF22281">
    <property type="entry name" value="DUF6959"/>
    <property type="match status" value="1"/>
</dbReference>
<accession>A0A7Y9FIN5</accession>
<dbReference type="AlphaFoldDB" id="A0A7Y9FIN5"/>
<comment type="caution">
    <text evidence="1">The sequence shown here is derived from an EMBL/GenBank/DDBJ whole genome shotgun (WGS) entry which is preliminary data.</text>
</comment>
<organism evidence="1 2">
    <name type="scientific">Cellulomonas oligotrophica</name>
    <dbReference type="NCBI Taxonomy" id="931536"/>
    <lineage>
        <taxon>Bacteria</taxon>
        <taxon>Bacillati</taxon>
        <taxon>Actinomycetota</taxon>
        <taxon>Actinomycetes</taxon>
        <taxon>Micrococcales</taxon>
        <taxon>Cellulomonadaceae</taxon>
        <taxon>Cellulomonas</taxon>
    </lineage>
</organism>
<protein>
    <submittedName>
        <fullName evidence="1">Uncharacterized protein</fullName>
    </submittedName>
</protein>
<sequence>MLRLIGAWRTDERPELPDPVDLVDETWDHHDRRTVTRYLATGTFLREVDGPPPCPFCARPGGDHRTDGVLAWPAVLAHEVGEHGVRLPGAVEAYVLDRVARLGAATVSADWWEAGAPDLEPLAPPERLVWGGNVQLVQQPGRRFPGLLVQGDTLASHVDGPRSARLLRDYEEMMSTAGLDRLPY</sequence>
<dbReference type="InterPro" id="IPR053801">
    <property type="entry name" value="DUF6959"/>
</dbReference>